<dbReference type="InterPro" id="IPR051702">
    <property type="entry name" value="SH3_domain_YSC84-like"/>
</dbReference>
<dbReference type="KEGG" id="htq:FRZ44_00330"/>
<protein>
    <recommendedName>
        <fullName evidence="2">Ysc84 actin-binding domain-containing protein</fullName>
    </recommendedName>
</protein>
<dbReference type="PANTHER" id="PTHR15629">
    <property type="entry name" value="SH3YL1 PROTEIN"/>
    <property type="match status" value="1"/>
</dbReference>
<gene>
    <name evidence="3" type="ORF">FRZ44_00330</name>
</gene>
<evidence type="ECO:0000259" key="2">
    <source>
        <dbReference type="Pfam" id="PF04366"/>
    </source>
</evidence>
<proteinExistence type="predicted"/>
<evidence type="ECO:0000313" key="3">
    <source>
        <dbReference type="EMBL" id="QEX14758.1"/>
    </source>
</evidence>
<dbReference type="AlphaFoldDB" id="A0A5J6MBV9"/>
<dbReference type="GO" id="GO:0035091">
    <property type="term" value="F:phosphatidylinositol binding"/>
    <property type="evidence" value="ECO:0007669"/>
    <property type="project" value="TreeGrafter"/>
</dbReference>
<accession>A0A5J6MBV9</accession>
<keyword evidence="1" id="KW-0732">Signal</keyword>
<dbReference type="OrthoDB" id="9782434at2"/>
<dbReference type="Proteomes" id="UP000326202">
    <property type="component" value="Chromosome"/>
</dbReference>
<sequence length="226" mass="23904">MVRMRTLLTALALVFLGCAMARPAAALTDQQEIIDKARITFDKLITSPEFAELPGYVKQAKAVIIFPSLIKGGFIIGAEGGSGVLLVRDDKLGWSYPAFYTLAAGSVGLQIGGEISEVVLTIMSEKALDAVIDNQMKFGGDVSIAAGPLGKGLEAGTTTNLDADVYSFAKTSGLFGGLSLEGAGVLKRDSWNVSYYGTGATPYAILIQRRFSNPNAQPLRDSLSPY</sequence>
<dbReference type="InterPro" id="IPR007461">
    <property type="entry name" value="Ysc84_actin-binding"/>
</dbReference>
<dbReference type="CDD" id="cd11524">
    <property type="entry name" value="SYLF"/>
    <property type="match status" value="1"/>
</dbReference>
<evidence type="ECO:0000256" key="1">
    <source>
        <dbReference type="SAM" id="SignalP"/>
    </source>
</evidence>
<reference evidence="3 4" key="1">
    <citation type="submission" date="2019-08" db="EMBL/GenBank/DDBJ databases">
        <title>Hyperibacter terrae gen. nov., sp. nov. and Hyperibacter viscosus sp. nov., two new members in the family Rhodospirillaceae isolated from the rhizosphere of Hypericum perforatum.</title>
        <authorList>
            <person name="Noviana Z."/>
        </authorList>
    </citation>
    <scope>NUCLEOTIDE SEQUENCE [LARGE SCALE GENOMIC DNA]</scope>
    <source>
        <strain evidence="3 4">R5913</strain>
    </source>
</reference>
<organism evidence="3 4">
    <name type="scientific">Hypericibacter terrae</name>
    <dbReference type="NCBI Taxonomy" id="2602015"/>
    <lineage>
        <taxon>Bacteria</taxon>
        <taxon>Pseudomonadati</taxon>
        <taxon>Pseudomonadota</taxon>
        <taxon>Alphaproteobacteria</taxon>
        <taxon>Rhodospirillales</taxon>
        <taxon>Dongiaceae</taxon>
        <taxon>Hypericibacter</taxon>
    </lineage>
</organism>
<feature type="chain" id="PRO_5023860828" description="Ysc84 actin-binding domain-containing protein" evidence="1">
    <location>
        <begin position="27"/>
        <end position="226"/>
    </location>
</feature>
<evidence type="ECO:0000313" key="4">
    <source>
        <dbReference type="Proteomes" id="UP000326202"/>
    </source>
</evidence>
<dbReference type="RefSeq" id="WP_151175277.1">
    <property type="nucleotide sequence ID" value="NZ_CP042906.1"/>
</dbReference>
<dbReference type="PANTHER" id="PTHR15629:SF2">
    <property type="entry name" value="SH3 DOMAIN-CONTAINING YSC84-LIKE PROTEIN 1"/>
    <property type="match status" value="1"/>
</dbReference>
<feature type="domain" description="Ysc84 actin-binding" evidence="2">
    <location>
        <begin position="104"/>
        <end position="224"/>
    </location>
</feature>
<keyword evidence="4" id="KW-1185">Reference proteome</keyword>
<feature type="signal peptide" evidence="1">
    <location>
        <begin position="1"/>
        <end position="26"/>
    </location>
</feature>
<dbReference type="Pfam" id="PF04366">
    <property type="entry name" value="Ysc84"/>
    <property type="match status" value="1"/>
</dbReference>
<name>A0A5J6MBV9_9PROT</name>
<dbReference type="PROSITE" id="PS51257">
    <property type="entry name" value="PROKAR_LIPOPROTEIN"/>
    <property type="match status" value="1"/>
</dbReference>
<dbReference type="EMBL" id="CP042906">
    <property type="protein sequence ID" value="QEX14758.1"/>
    <property type="molecule type" value="Genomic_DNA"/>
</dbReference>